<dbReference type="Pfam" id="PF13103">
    <property type="entry name" value="TonB_2"/>
    <property type="match status" value="1"/>
</dbReference>
<dbReference type="Gene3D" id="3.30.1150.10">
    <property type="match status" value="1"/>
</dbReference>
<dbReference type="Proteomes" id="UP000198771">
    <property type="component" value="Unassembled WGS sequence"/>
</dbReference>
<dbReference type="NCBIfam" id="TIGR01352">
    <property type="entry name" value="tonB_Cterm"/>
    <property type="match status" value="1"/>
</dbReference>
<feature type="region of interest" description="Disordered" evidence="5">
    <location>
        <begin position="276"/>
        <end position="303"/>
    </location>
</feature>
<dbReference type="AlphaFoldDB" id="A0A1G6DQ98"/>
<feature type="compositionally biased region" description="Gly residues" evidence="5">
    <location>
        <begin position="212"/>
        <end position="221"/>
    </location>
</feature>
<organism evidence="7 8">
    <name type="scientific">Desulfonatronum thiosulfatophilum</name>
    <dbReference type="NCBI Taxonomy" id="617002"/>
    <lineage>
        <taxon>Bacteria</taxon>
        <taxon>Pseudomonadati</taxon>
        <taxon>Thermodesulfobacteriota</taxon>
        <taxon>Desulfovibrionia</taxon>
        <taxon>Desulfovibrionales</taxon>
        <taxon>Desulfonatronaceae</taxon>
        <taxon>Desulfonatronum</taxon>
    </lineage>
</organism>
<feature type="compositionally biased region" description="Pro residues" evidence="5">
    <location>
        <begin position="109"/>
        <end position="181"/>
    </location>
</feature>
<gene>
    <name evidence="7" type="ORF">SAMN05660653_02309</name>
</gene>
<evidence type="ECO:0000256" key="6">
    <source>
        <dbReference type="SAM" id="Phobius"/>
    </source>
</evidence>
<reference evidence="7 8" key="1">
    <citation type="submission" date="2016-10" db="EMBL/GenBank/DDBJ databases">
        <authorList>
            <person name="de Groot N.N."/>
        </authorList>
    </citation>
    <scope>NUCLEOTIDE SEQUENCE [LARGE SCALE GENOMIC DNA]</scope>
    <source>
        <strain evidence="7 8">ASO4-2</strain>
    </source>
</reference>
<sequence>MGFSTQVRVFGLSLLLHIIVVGLGLIQLSSSKQIHVRLDQPVVYQVDLVRLEPPAPGRPAPVAPAPQPAPPAPPPVVQEQAKPAPTPPKPAPPAPPPPQPKAEVRIPEQPKPTPAPPKPAPAPAPPKPAPAPEPPKPAPEPPKPAPAPEPPEPAPSPEPKPDPPAPTPTPPKPTTPAPPQRTEPTREQILAEALGAVQKDVSQRSQPTAPGAGQGGAEGQVGYGGLVEVYAQIVENRIKAQWRFPKGGSRQDLSTTLEIQVDRDGRVLGSRVIRSSGRADFDASTERAVEETGQLPPPPRPDLRTIRITFNLQEL</sequence>
<dbReference type="GO" id="GO:0016020">
    <property type="term" value="C:membrane"/>
    <property type="evidence" value="ECO:0007669"/>
    <property type="project" value="UniProtKB-SubCell"/>
</dbReference>
<dbReference type="OrthoDB" id="5461359at2"/>
<name>A0A1G6DQ98_9BACT</name>
<keyword evidence="4 6" id="KW-0472">Membrane</keyword>
<feature type="compositionally biased region" description="Pro residues" evidence="5">
    <location>
        <begin position="55"/>
        <end position="76"/>
    </location>
</feature>
<dbReference type="STRING" id="617002.SAMN05660653_02309"/>
<dbReference type="SUPFAM" id="SSF74653">
    <property type="entry name" value="TolA/TonB C-terminal domain"/>
    <property type="match status" value="1"/>
</dbReference>
<feature type="compositionally biased region" description="Pro residues" evidence="5">
    <location>
        <begin position="84"/>
        <end position="100"/>
    </location>
</feature>
<evidence type="ECO:0000256" key="1">
    <source>
        <dbReference type="ARBA" id="ARBA00004167"/>
    </source>
</evidence>
<evidence type="ECO:0000256" key="5">
    <source>
        <dbReference type="SAM" id="MobiDB-lite"/>
    </source>
</evidence>
<protein>
    <submittedName>
        <fullName evidence="7">TolA protein</fullName>
    </submittedName>
</protein>
<dbReference type="EMBL" id="FMXO01000013">
    <property type="protein sequence ID" value="SDB47291.1"/>
    <property type="molecule type" value="Genomic_DNA"/>
</dbReference>
<evidence type="ECO:0000256" key="2">
    <source>
        <dbReference type="ARBA" id="ARBA00022692"/>
    </source>
</evidence>
<feature type="region of interest" description="Disordered" evidence="5">
    <location>
        <begin position="55"/>
        <end position="221"/>
    </location>
</feature>
<keyword evidence="3 6" id="KW-1133">Transmembrane helix</keyword>
<feature type="transmembrane region" description="Helical" evidence="6">
    <location>
        <begin position="7"/>
        <end position="28"/>
    </location>
</feature>
<evidence type="ECO:0000313" key="7">
    <source>
        <dbReference type="EMBL" id="SDB47291.1"/>
    </source>
</evidence>
<dbReference type="RefSeq" id="WP_092121719.1">
    <property type="nucleotide sequence ID" value="NZ_FMXO01000013.1"/>
</dbReference>
<keyword evidence="2 6" id="KW-0812">Transmembrane</keyword>
<keyword evidence="8" id="KW-1185">Reference proteome</keyword>
<evidence type="ECO:0000256" key="4">
    <source>
        <dbReference type="ARBA" id="ARBA00023136"/>
    </source>
</evidence>
<dbReference type="InterPro" id="IPR006260">
    <property type="entry name" value="TonB/TolA_C"/>
</dbReference>
<accession>A0A1G6DQ98</accession>
<evidence type="ECO:0000256" key="3">
    <source>
        <dbReference type="ARBA" id="ARBA00022989"/>
    </source>
</evidence>
<comment type="subcellular location">
    <subcellularLocation>
        <location evidence="1">Membrane</location>
        <topology evidence="1">Single-pass membrane protein</topology>
    </subcellularLocation>
</comment>
<proteinExistence type="predicted"/>
<feature type="compositionally biased region" description="Basic and acidic residues" evidence="5">
    <location>
        <begin position="277"/>
        <end position="290"/>
    </location>
</feature>
<evidence type="ECO:0000313" key="8">
    <source>
        <dbReference type="Proteomes" id="UP000198771"/>
    </source>
</evidence>